<sequence length="75" mass="7850">MGETVNIKGALSARLSWGVPRCCEGVHGCCGISSKVEVLKAFWGFLNQTCKGLCDSSWSLIVVVSAVGDFVIGGD</sequence>
<protein>
    <submittedName>
        <fullName evidence="1">Uncharacterized protein</fullName>
    </submittedName>
</protein>
<comment type="caution">
    <text evidence="1">The sequence shown here is derived from an EMBL/GenBank/DDBJ whole genome shotgun (WGS) entry which is preliminary data.</text>
</comment>
<organism evidence="1 2">
    <name type="scientific">Hibiscus sabdariffa</name>
    <name type="common">roselle</name>
    <dbReference type="NCBI Taxonomy" id="183260"/>
    <lineage>
        <taxon>Eukaryota</taxon>
        <taxon>Viridiplantae</taxon>
        <taxon>Streptophyta</taxon>
        <taxon>Embryophyta</taxon>
        <taxon>Tracheophyta</taxon>
        <taxon>Spermatophyta</taxon>
        <taxon>Magnoliopsida</taxon>
        <taxon>eudicotyledons</taxon>
        <taxon>Gunneridae</taxon>
        <taxon>Pentapetalae</taxon>
        <taxon>rosids</taxon>
        <taxon>malvids</taxon>
        <taxon>Malvales</taxon>
        <taxon>Malvaceae</taxon>
        <taxon>Malvoideae</taxon>
        <taxon>Hibiscus</taxon>
    </lineage>
</organism>
<evidence type="ECO:0000313" key="2">
    <source>
        <dbReference type="Proteomes" id="UP001396334"/>
    </source>
</evidence>
<keyword evidence="2" id="KW-1185">Reference proteome</keyword>
<proteinExistence type="predicted"/>
<dbReference type="Proteomes" id="UP001396334">
    <property type="component" value="Unassembled WGS sequence"/>
</dbReference>
<name>A0ABR2TYF2_9ROSI</name>
<dbReference type="EMBL" id="JBBPBN010000004">
    <property type="protein sequence ID" value="KAK9042380.1"/>
    <property type="molecule type" value="Genomic_DNA"/>
</dbReference>
<reference evidence="1 2" key="1">
    <citation type="journal article" date="2024" name="G3 (Bethesda)">
        <title>Genome assembly of Hibiscus sabdariffa L. provides insights into metabolisms of medicinal natural products.</title>
        <authorList>
            <person name="Kim T."/>
        </authorList>
    </citation>
    <scope>NUCLEOTIDE SEQUENCE [LARGE SCALE GENOMIC DNA]</scope>
    <source>
        <strain evidence="1">TK-2024</strain>
        <tissue evidence="1">Old leaves</tissue>
    </source>
</reference>
<accession>A0ABR2TYF2</accession>
<gene>
    <name evidence="1" type="ORF">V6N11_017455</name>
</gene>
<evidence type="ECO:0000313" key="1">
    <source>
        <dbReference type="EMBL" id="KAK9042380.1"/>
    </source>
</evidence>